<protein>
    <submittedName>
        <fullName evidence="2">HDIG domain-containing protein</fullName>
    </submittedName>
</protein>
<dbReference type="PANTHER" id="PTHR33525">
    <property type="match status" value="1"/>
</dbReference>
<dbReference type="EMBL" id="FNAQ01000003">
    <property type="protein sequence ID" value="SDE06062.1"/>
    <property type="molecule type" value="Genomic_DNA"/>
</dbReference>
<gene>
    <name evidence="2" type="ORF">SAMN05661003_103125</name>
</gene>
<dbReference type="Pfam" id="PF14332">
    <property type="entry name" value="DUF4388"/>
    <property type="match status" value="1"/>
</dbReference>
<feature type="domain" description="HDOD" evidence="1">
    <location>
        <begin position="180"/>
        <end position="358"/>
    </location>
</feature>
<organism evidence="2 3">
    <name type="scientific">Desulfuromonas thiophila</name>
    <dbReference type="NCBI Taxonomy" id="57664"/>
    <lineage>
        <taxon>Bacteria</taxon>
        <taxon>Pseudomonadati</taxon>
        <taxon>Thermodesulfobacteriota</taxon>
        <taxon>Desulfuromonadia</taxon>
        <taxon>Desulfuromonadales</taxon>
        <taxon>Desulfuromonadaceae</taxon>
        <taxon>Desulfuromonas</taxon>
    </lineage>
</organism>
<dbReference type="STRING" id="57664.SAMN05661003_103125"/>
<dbReference type="InterPro" id="IPR013976">
    <property type="entry name" value="HDOD"/>
</dbReference>
<dbReference type="NCBIfam" id="TIGR00277">
    <property type="entry name" value="HDIG"/>
    <property type="match status" value="1"/>
</dbReference>
<dbReference type="InterPro" id="IPR052340">
    <property type="entry name" value="RNase_Y/CdgJ"/>
</dbReference>
<dbReference type="InterPro" id="IPR025497">
    <property type="entry name" value="PatA-like_N"/>
</dbReference>
<dbReference type="SUPFAM" id="SSF109604">
    <property type="entry name" value="HD-domain/PDEase-like"/>
    <property type="match status" value="1"/>
</dbReference>
<evidence type="ECO:0000313" key="2">
    <source>
        <dbReference type="EMBL" id="SDE06062.1"/>
    </source>
</evidence>
<dbReference type="Proteomes" id="UP000243205">
    <property type="component" value="Unassembled WGS sequence"/>
</dbReference>
<accession>A0A1G6ZU49</accession>
<proteinExistence type="predicted"/>
<dbReference type="Gene3D" id="1.10.3210.10">
    <property type="entry name" value="Hypothetical protein af1432"/>
    <property type="match status" value="1"/>
</dbReference>
<dbReference type="RefSeq" id="WP_171906311.1">
    <property type="nucleotide sequence ID" value="NZ_FNAQ01000003.1"/>
</dbReference>
<dbReference type="PANTHER" id="PTHR33525:SF3">
    <property type="entry name" value="RIBONUCLEASE Y"/>
    <property type="match status" value="1"/>
</dbReference>
<dbReference type="PROSITE" id="PS51833">
    <property type="entry name" value="HDOD"/>
    <property type="match status" value="1"/>
</dbReference>
<keyword evidence="3" id="KW-1185">Reference proteome</keyword>
<dbReference type="CDD" id="cd00077">
    <property type="entry name" value="HDc"/>
    <property type="match status" value="1"/>
</dbReference>
<reference evidence="3" key="1">
    <citation type="submission" date="2016-10" db="EMBL/GenBank/DDBJ databases">
        <authorList>
            <person name="Varghese N."/>
            <person name="Submissions S."/>
        </authorList>
    </citation>
    <scope>NUCLEOTIDE SEQUENCE [LARGE SCALE GENOMIC DNA]</scope>
    <source>
        <strain evidence="3">DSM 8987</strain>
    </source>
</reference>
<dbReference type="InterPro" id="IPR006675">
    <property type="entry name" value="HDIG_dom"/>
</dbReference>
<sequence>MNRKTGNLNQISLAELLRGCALQQRTGTLTLCREGLCKRLYFNHGHLIYLTSNKGGERVGEYLVQRGDLTTAWAGFLLQDSKRNGLTFTDSLLKKNIFDRQQLQLALSQLATAALADALSWTQGTFEFADQLPREALEGPIRISEEDALKQILAGANPATSDDELLRQLAQRIVSSGLNLPLLPVSVKRLDQLWQQPQPAAELFELVRNDAILTASLLRVVNSGIGPEHGQAATLAQARTLYSSDYLLGILHAKAATASRPRQPETVLQLLQHGLRCACLSQQIAAQLGGDDQLAYTCGLLHNLGKVLLLELLDSADRSSGETARLVQKFHQNAGALLARRWNLAPQLHSVIRHYQHPAEAREFQPLVETVFLSHSLLTNPDSWEQSQRQCHYLDLKRLQWPALRDNLPLIDELVAAAFGPPAPPASLTSS</sequence>
<evidence type="ECO:0000313" key="3">
    <source>
        <dbReference type="Proteomes" id="UP000243205"/>
    </source>
</evidence>
<dbReference type="Pfam" id="PF08668">
    <property type="entry name" value="HDOD"/>
    <property type="match status" value="1"/>
</dbReference>
<name>A0A1G6ZU49_9BACT</name>
<dbReference type="InterPro" id="IPR003607">
    <property type="entry name" value="HD/PDEase_dom"/>
</dbReference>
<dbReference type="AlphaFoldDB" id="A0A1G6ZU49"/>
<evidence type="ECO:0000259" key="1">
    <source>
        <dbReference type="PROSITE" id="PS51833"/>
    </source>
</evidence>